<dbReference type="Pfam" id="PF20087">
    <property type="entry name" value="DUF6479"/>
    <property type="match status" value="1"/>
</dbReference>
<dbReference type="Proteomes" id="UP000587462">
    <property type="component" value="Unassembled WGS sequence"/>
</dbReference>
<evidence type="ECO:0000313" key="3">
    <source>
        <dbReference type="EMBL" id="NVK80371.1"/>
    </source>
</evidence>
<gene>
    <name evidence="3" type="ORF">HG542_22320</name>
</gene>
<dbReference type="EMBL" id="JABBXF010000051">
    <property type="protein sequence ID" value="NVK80371.1"/>
    <property type="molecule type" value="Genomic_DNA"/>
</dbReference>
<reference evidence="3 4" key="1">
    <citation type="submission" date="2020-04" db="EMBL/GenBank/DDBJ databases">
        <title>Draft Genome Sequence of Streptomyces morookaense DSM 40503, an 8-azaguanine-producing strain.</title>
        <authorList>
            <person name="Qi J."/>
            <person name="Gao J.-M."/>
        </authorList>
    </citation>
    <scope>NUCLEOTIDE SEQUENCE [LARGE SCALE GENOMIC DNA]</scope>
    <source>
        <strain evidence="3 4">DSM 40503</strain>
    </source>
</reference>
<evidence type="ECO:0000256" key="1">
    <source>
        <dbReference type="SAM" id="MobiDB-lite"/>
    </source>
</evidence>
<comment type="caution">
    <text evidence="3">The sequence shown here is derived from an EMBL/GenBank/DDBJ whole genome shotgun (WGS) entry which is preliminary data.</text>
</comment>
<keyword evidence="2" id="KW-0812">Transmembrane</keyword>
<evidence type="ECO:0000256" key="2">
    <source>
        <dbReference type="SAM" id="Phobius"/>
    </source>
</evidence>
<feature type="compositionally biased region" description="Gly residues" evidence="1">
    <location>
        <begin position="123"/>
        <end position="135"/>
    </location>
</feature>
<evidence type="ECO:0000313" key="4">
    <source>
        <dbReference type="Proteomes" id="UP000587462"/>
    </source>
</evidence>
<keyword evidence="2" id="KW-0472">Membrane</keyword>
<feature type="compositionally biased region" description="Basic and acidic residues" evidence="1">
    <location>
        <begin position="94"/>
        <end position="120"/>
    </location>
</feature>
<dbReference type="AlphaFoldDB" id="A0A7Y7E9F4"/>
<keyword evidence="2" id="KW-1133">Transmembrane helix</keyword>
<feature type="transmembrane region" description="Helical" evidence="2">
    <location>
        <begin position="12"/>
        <end position="31"/>
    </location>
</feature>
<feature type="region of interest" description="Disordered" evidence="1">
    <location>
        <begin position="35"/>
        <end position="135"/>
    </location>
</feature>
<organism evidence="3 4">
    <name type="scientific">Streptomyces morookaense</name>
    <name type="common">Streptoverticillium morookaense</name>
    <dbReference type="NCBI Taxonomy" id="1970"/>
    <lineage>
        <taxon>Bacteria</taxon>
        <taxon>Bacillati</taxon>
        <taxon>Actinomycetota</taxon>
        <taxon>Actinomycetes</taxon>
        <taxon>Kitasatosporales</taxon>
        <taxon>Streptomycetaceae</taxon>
        <taxon>Streptomyces</taxon>
    </lineage>
</organism>
<accession>A0A7Y7E9F4</accession>
<feature type="compositionally biased region" description="Basic and acidic residues" evidence="1">
    <location>
        <begin position="58"/>
        <end position="70"/>
    </location>
</feature>
<keyword evidence="4" id="KW-1185">Reference proteome</keyword>
<dbReference type="RefSeq" id="WP_171084209.1">
    <property type="nucleotide sequence ID" value="NZ_BNBU01000001.1"/>
</dbReference>
<name>A0A7Y7E9F4_STRMO</name>
<dbReference type="InterPro" id="IPR045513">
    <property type="entry name" value="DUF6479"/>
</dbReference>
<proteinExistence type="predicted"/>
<evidence type="ECO:0008006" key="5">
    <source>
        <dbReference type="Google" id="ProtNLM"/>
    </source>
</evidence>
<protein>
    <recommendedName>
        <fullName evidence="5">Secreted protein</fullName>
    </recommendedName>
</protein>
<sequence>MKLALPAYLGGIAPFAVGLIVVILLIVAVAYGMRKRDEEPPPPSAPQRRMGAWSTPEEDGRPTPEHGPGHDDDEDAVGYVREHREPDPLQTEANGERVLPHEIRNPGSHPEEPSEEDKKWRPGGSGSFGSGGAGA</sequence>